<dbReference type="PROSITE" id="PS51980">
    <property type="entry name" value="OCEL"/>
    <property type="match status" value="1"/>
</dbReference>
<evidence type="ECO:0000256" key="3">
    <source>
        <dbReference type="ARBA" id="ARBA00023015"/>
    </source>
</evidence>
<sequence length="680" mass="75375">MAALKEEQCYGLSCGRVSNGSNVSVFHVKLTDSALRAFEGYQSSKDLSSQPLIRFTGNQGKISIPRSENPNELRTFTFYLSNVGRDNPQGSFDCIQQYITSEGSIQLDCLGGIQDKITVCATDDSYQKARQSMAQAEEETRSRGAIVIKPGGRYVGKKVQIRKPAPGLSDIAPSRRTSRPVIISSSTGKKSTAQQRPLRERLTHLLALKPYRKPELILRLQKDGLLPFDKDSLDSLLQQSVRLIGRGFLDIFLMGGTKNQSWVLGVSQIALKIDALFFPQIMKVKILASLQCIIYVSLCGDSVCDLLCFRKMSQAQSQTQNTTTTTTVAPPPPVEVPLPVSPPKELSSSSPLQKRPAADFIDPLANKKPRISHLANKAAGPVNGKLSSSNGKEVSGAVVAAVGDSVTSSSQLPLLDIPRPFDPLSDVSNDSSHNGRDCESQEAAMAERLSQPPVFSGPAALSVPSLGHSSPRHMGLDRPRGKSSSPSLHGKSKKKSKKHKDKEKSKEREKERERKGVEERIPEPRKACDITSSPDNLKSSSIPHRSADLNGMCNNTSVPSSSTEMADYLSKYTVIGSSEQRQTYKNDFNTEYSEYRGLHSRIEGITRQFTVLDTELKQLQQGTDQYKTIHNQILQEYRKIKKTNRNYSQEKNRCEYLHNKLAHIKKLIAEYDHQQLHNWH</sequence>
<evidence type="ECO:0000256" key="6">
    <source>
        <dbReference type="PROSITE-ProRule" id="PRU01324"/>
    </source>
</evidence>
<feature type="compositionally biased region" description="Basic residues" evidence="7">
    <location>
        <begin position="490"/>
        <end position="501"/>
    </location>
</feature>
<feature type="region of interest" description="Disordered" evidence="7">
    <location>
        <begin position="421"/>
        <end position="550"/>
    </location>
</feature>
<dbReference type="GO" id="GO:0006368">
    <property type="term" value="P:transcription elongation by RNA polymerase II"/>
    <property type="evidence" value="ECO:0007669"/>
    <property type="project" value="InterPro"/>
</dbReference>
<dbReference type="STRING" id="8022.A0A060XJA6"/>
<dbReference type="EMBL" id="FR905190">
    <property type="protein sequence ID" value="CDQ76975.1"/>
    <property type="molecule type" value="Genomic_DNA"/>
</dbReference>
<keyword evidence="4" id="KW-0804">Transcription</keyword>
<feature type="region of interest" description="Disordered" evidence="7">
    <location>
        <begin position="318"/>
        <end position="354"/>
    </location>
</feature>
<evidence type="ECO:0000259" key="8">
    <source>
        <dbReference type="PROSITE" id="PS51980"/>
    </source>
</evidence>
<dbReference type="InterPro" id="IPR036390">
    <property type="entry name" value="WH_DNA-bd_sf"/>
</dbReference>
<keyword evidence="5" id="KW-0539">Nucleus</keyword>
<dbReference type="InterPro" id="IPR042065">
    <property type="entry name" value="E3_ELL-like"/>
</dbReference>
<comment type="subcellular location">
    <subcellularLocation>
        <location evidence="1">Nucleus</location>
    </subcellularLocation>
</comment>
<evidence type="ECO:0000256" key="1">
    <source>
        <dbReference type="ARBA" id="ARBA00004123"/>
    </source>
</evidence>
<dbReference type="Gene3D" id="6.10.140.340">
    <property type="match status" value="1"/>
</dbReference>
<dbReference type="GO" id="GO:0032968">
    <property type="term" value="P:positive regulation of transcription elongation by RNA polymerase II"/>
    <property type="evidence" value="ECO:0007669"/>
    <property type="project" value="TreeGrafter"/>
</dbReference>
<reference evidence="9 10" key="1">
    <citation type="journal article" date="2014" name="Nat. Commun.">
        <title>The rainbow trout genome provides novel insights into evolution after whole-genome duplication in vertebrates.</title>
        <authorList>
            <person name="Berthelot C."/>
            <person name="Brunet F."/>
            <person name="Chalopin D."/>
            <person name="Juanchich A."/>
            <person name="Bernard M."/>
            <person name="Noel B."/>
            <person name="Bento P."/>
            <person name="Da Silva C."/>
            <person name="Labadie K."/>
            <person name="Alberti A."/>
            <person name="Aury J.M."/>
            <person name="Louis A."/>
            <person name="Dehais P."/>
            <person name="Bardou P."/>
            <person name="Montfort J."/>
            <person name="Klopp C."/>
            <person name="Cabau C."/>
            <person name="Gaspin C."/>
            <person name="Thorgaard G.H."/>
            <person name="Boussaha M."/>
            <person name="Quillet E."/>
            <person name="Guyomard R."/>
            <person name="Galiana D."/>
            <person name="Bobe J."/>
            <person name="Volff J.N."/>
            <person name="Genet C."/>
            <person name="Wincker P."/>
            <person name="Jaillon O."/>
            <person name="Roest Crollius H."/>
            <person name="Guiguen Y."/>
        </authorList>
    </citation>
    <scope>NUCLEOTIDE SEQUENCE [LARGE SCALE GENOMIC DNA]</scope>
</reference>
<protein>
    <recommendedName>
        <fullName evidence="8">OCEL domain-containing protein</fullName>
    </recommendedName>
</protein>
<evidence type="ECO:0000256" key="2">
    <source>
        <dbReference type="ARBA" id="ARBA00009171"/>
    </source>
</evidence>
<feature type="compositionally biased region" description="Basic and acidic residues" evidence="7">
    <location>
        <begin position="502"/>
        <end position="528"/>
    </location>
</feature>
<feature type="compositionally biased region" description="Pro residues" evidence="7">
    <location>
        <begin position="329"/>
        <end position="342"/>
    </location>
</feature>
<proteinExistence type="inferred from homology"/>
<dbReference type="Proteomes" id="UP000193380">
    <property type="component" value="Chromosome 4"/>
</dbReference>
<organism evidence="9 10">
    <name type="scientific">Oncorhynchus mykiss</name>
    <name type="common">Rainbow trout</name>
    <name type="synonym">Salmo gairdneri</name>
    <dbReference type="NCBI Taxonomy" id="8022"/>
    <lineage>
        <taxon>Eukaryota</taxon>
        <taxon>Metazoa</taxon>
        <taxon>Chordata</taxon>
        <taxon>Craniata</taxon>
        <taxon>Vertebrata</taxon>
        <taxon>Euteleostomi</taxon>
        <taxon>Actinopterygii</taxon>
        <taxon>Neopterygii</taxon>
        <taxon>Teleostei</taxon>
        <taxon>Protacanthopterygii</taxon>
        <taxon>Salmoniformes</taxon>
        <taxon>Salmonidae</taxon>
        <taxon>Salmoninae</taxon>
        <taxon>Oncorhynchus</taxon>
    </lineage>
</organism>
<dbReference type="SUPFAM" id="SSF46785">
    <property type="entry name" value="Winged helix' DNA-binding domain"/>
    <property type="match status" value="1"/>
</dbReference>
<dbReference type="InterPro" id="IPR031176">
    <property type="entry name" value="ELL/occludin"/>
</dbReference>
<dbReference type="InterPro" id="IPR019464">
    <property type="entry name" value="ELL_N"/>
</dbReference>
<comment type="similarity">
    <text evidence="2 6">Belongs to the ELL/occludin family.</text>
</comment>
<name>A0A060XJA6_ONCMY</name>
<keyword evidence="3" id="KW-0805">Transcription regulation</keyword>
<dbReference type="PaxDb" id="8022-A0A060XJA6"/>
<evidence type="ECO:0000313" key="9">
    <source>
        <dbReference type="EMBL" id="CDQ76975.1"/>
    </source>
</evidence>
<evidence type="ECO:0000256" key="5">
    <source>
        <dbReference type="ARBA" id="ARBA00023242"/>
    </source>
</evidence>
<dbReference type="Gene3D" id="1.10.10.2670">
    <property type="entry name" value="E3 ubiquitin-protein ligase"/>
    <property type="match status" value="1"/>
</dbReference>
<dbReference type="PANTHER" id="PTHR23288:SF9">
    <property type="entry name" value="RNA POLYMERASE II ELONGATION FACTOR ELL"/>
    <property type="match status" value="1"/>
</dbReference>
<evidence type="ECO:0000313" key="10">
    <source>
        <dbReference type="Proteomes" id="UP000193380"/>
    </source>
</evidence>
<dbReference type="PANTHER" id="PTHR23288">
    <property type="entry name" value="OCCLUDIN AND RNA POLYMERASE II ELONGATION FACTOR ELL"/>
    <property type="match status" value="1"/>
</dbReference>
<accession>A0A060XJA6</accession>
<dbReference type="GO" id="GO:0008023">
    <property type="term" value="C:transcription elongation factor complex"/>
    <property type="evidence" value="ECO:0007669"/>
    <property type="project" value="InterPro"/>
</dbReference>
<feature type="domain" description="OCEL" evidence="8">
    <location>
        <begin position="566"/>
        <end position="676"/>
    </location>
</feature>
<feature type="compositionally biased region" description="Low complexity" evidence="7">
    <location>
        <begin position="318"/>
        <end position="328"/>
    </location>
</feature>
<evidence type="ECO:0000256" key="7">
    <source>
        <dbReference type="SAM" id="MobiDB-lite"/>
    </source>
</evidence>
<dbReference type="Pfam" id="PF10390">
    <property type="entry name" value="ELL"/>
    <property type="match status" value="1"/>
</dbReference>
<feature type="compositionally biased region" description="Polar residues" evidence="7">
    <location>
        <begin position="530"/>
        <end position="543"/>
    </location>
</feature>
<dbReference type="GO" id="GO:0000987">
    <property type="term" value="F:cis-regulatory region sequence-specific DNA binding"/>
    <property type="evidence" value="ECO:0007669"/>
    <property type="project" value="TreeGrafter"/>
</dbReference>
<dbReference type="Pfam" id="PF07303">
    <property type="entry name" value="Occludin_ELL"/>
    <property type="match status" value="1"/>
</dbReference>
<dbReference type="GO" id="GO:0042795">
    <property type="term" value="P:snRNA transcription by RNA polymerase II"/>
    <property type="evidence" value="ECO:0007669"/>
    <property type="project" value="TreeGrafter"/>
</dbReference>
<gene>
    <name evidence="9" type="ORF">GSONMT00019168001</name>
</gene>
<evidence type="ECO:0000256" key="4">
    <source>
        <dbReference type="ARBA" id="ARBA00023163"/>
    </source>
</evidence>
<dbReference type="AlphaFoldDB" id="A0A060XJA6"/>
<dbReference type="SUPFAM" id="SSF144292">
    <property type="entry name" value="occludin/ELL-like"/>
    <property type="match status" value="1"/>
</dbReference>
<dbReference type="InterPro" id="IPR010844">
    <property type="entry name" value="Occludin_ELL"/>
</dbReference>